<gene>
    <name evidence="1" type="ORF">NWE73_15630</name>
</gene>
<keyword evidence="2" id="KW-1185">Reference proteome</keyword>
<sequence>MDDANKVLVIRRKATLDTSTSIEGAPSKDVVVELAKKQLLDFLKLIVDYPTEVQVSIQQGDRTTIFKIDCTQRNLGKILGCKGRMITSLRNMILAITARHGFRSIIEVPYYAANTTEDESCKKKVVNDF</sequence>
<evidence type="ECO:0000313" key="1">
    <source>
        <dbReference type="EMBL" id="MDG0817812.1"/>
    </source>
</evidence>
<comment type="caution">
    <text evidence="1">The sequence shown here is derived from an EMBL/GenBank/DDBJ whole genome shotgun (WGS) entry which is preliminary data.</text>
</comment>
<dbReference type="RefSeq" id="WP_277579283.1">
    <property type="nucleotide sequence ID" value="NZ_JANRMI010000004.1"/>
</dbReference>
<dbReference type="InterPro" id="IPR020627">
    <property type="entry name" value="KhpA"/>
</dbReference>
<proteinExistence type="predicted"/>
<dbReference type="Proteomes" id="UP001152321">
    <property type="component" value="Unassembled WGS sequence"/>
</dbReference>
<reference evidence="1" key="1">
    <citation type="submission" date="2022-08" db="EMBL/GenBank/DDBJ databases">
        <title>Novel Bdellovibrio Species Isolated from Svalbard: Designation Bdellovibrio svalbardensis.</title>
        <authorList>
            <person name="Mitchell R.J."/>
            <person name="Choi S.Y."/>
        </authorList>
    </citation>
    <scope>NUCLEOTIDE SEQUENCE</scope>
    <source>
        <strain evidence="1">PAP01</strain>
    </source>
</reference>
<name>A0ABT6DLQ9_9BACT</name>
<dbReference type="EMBL" id="JANRMI010000004">
    <property type="protein sequence ID" value="MDG0817812.1"/>
    <property type="molecule type" value="Genomic_DNA"/>
</dbReference>
<evidence type="ECO:0000313" key="2">
    <source>
        <dbReference type="Proteomes" id="UP001152321"/>
    </source>
</evidence>
<dbReference type="CDD" id="cd22533">
    <property type="entry name" value="KH-II_YlqC-like"/>
    <property type="match status" value="1"/>
</dbReference>
<organism evidence="1 2">
    <name type="scientific">Bdellovibrio svalbardensis</name>
    <dbReference type="NCBI Taxonomy" id="2972972"/>
    <lineage>
        <taxon>Bacteria</taxon>
        <taxon>Pseudomonadati</taxon>
        <taxon>Bdellovibrionota</taxon>
        <taxon>Bdellovibrionia</taxon>
        <taxon>Bdellovibrionales</taxon>
        <taxon>Pseudobdellovibrionaceae</taxon>
        <taxon>Bdellovibrio</taxon>
    </lineage>
</organism>
<dbReference type="Pfam" id="PF13083">
    <property type="entry name" value="KH_KhpA-B"/>
    <property type="match status" value="1"/>
</dbReference>
<protein>
    <submittedName>
        <fullName evidence="1">KH domain-containing protein</fullName>
    </submittedName>
</protein>
<accession>A0ABT6DLQ9</accession>